<evidence type="ECO:0000313" key="5">
    <source>
        <dbReference type="Proteomes" id="UP001151018"/>
    </source>
</evidence>
<dbReference type="RefSeq" id="WP_269835321.1">
    <property type="nucleotide sequence ID" value="NZ_JAPZLR010000018.1"/>
</dbReference>
<organism evidence="4 5">
    <name type="scientific">Agrobacterium salinitolerans</name>
    <dbReference type="NCBI Taxonomy" id="1183413"/>
    <lineage>
        <taxon>Bacteria</taxon>
        <taxon>Pseudomonadati</taxon>
        <taxon>Pseudomonadota</taxon>
        <taxon>Alphaproteobacteria</taxon>
        <taxon>Hyphomicrobiales</taxon>
        <taxon>Rhizobiaceae</taxon>
        <taxon>Rhizobium/Agrobacterium group</taxon>
        <taxon>Agrobacterium</taxon>
    </lineage>
</organism>
<reference evidence="4" key="1">
    <citation type="submission" date="2022-12" db="EMBL/GenBank/DDBJ databases">
        <title>Draft genome sequences of 22 rhizogenic Agrobacterium biovar 1 strains, the causative agent of hairy root disease.</title>
        <authorList>
            <person name="Kim N."/>
            <person name="Vargas P."/>
            <person name="Rediers H."/>
        </authorList>
    </citation>
    <scope>NUCLEOTIDE SEQUENCE</scope>
    <source>
        <strain evidence="4">ST15.13.006</strain>
    </source>
</reference>
<dbReference type="Proteomes" id="UP001151018">
    <property type="component" value="Unassembled WGS sequence"/>
</dbReference>
<accession>A0A9X3R1W6</accession>
<feature type="domain" description="Outer membrane protein beta-barrel" evidence="3">
    <location>
        <begin position="40"/>
        <end position="259"/>
    </location>
</feature>
<evidence type="ECO:0000313" key="4">
    <source>
        <dbReference type="EMBL" id="MCZ7940149.1"/>
    </source>
</evidence>
<protein>
    <submittedName>
        <fullName evidence="4">Porin family protein</fullName>
    </submittedName>
</protein>
<dbReference type="Gene3D" id="2.40.160.20">
    <property type="match status" value="1"/>
</dbReference>
<dbReference type="InterPro" id="IPR027385">
    <property type="entry name" value="Beta-barrel_OMP"/>
</dbReference>
<dbReference type="AlphaFoldDB" id="A0A9X3R1W6"/>
<evidence type="ECO:0000256" key="2">
    <source>
        <dbReference type="SAM" id="SignalP"/>
    </source>
</evidence>
<feature type="chain" id="PRO_5040991564" evidence="2">
    <location>
        <begin position="21"/>
        <end position="286"/>
    </location>
</feature>
<evidence type="ECO:0000256" key="1">
    <source>
        <dbReference type="ARBA" id="ARBA00022729"/>
    </source>
</evidence>
<comment type="caution">
    <text evidence="4">The sequence shown here is derived from an EMBL/GenBank/DDBJ whole genome shotgun (WGS) entry which is preliminary data.</text>
</comment>
<dbReference type="EMBL" id="JAPZLR010000018">
    <property type="protein sequence ID" value="MCZ7940149.1"/>
    <property type="molecule type" value="Genomic_DNA"/>
</dbReference>
<dbReference type="InterPro" id="IPR011250">
    <property type="entry name" value="OMP/PagP_B-barrel"/>
</dbReference>
<keyword evidence="1 2" id="KW-0732">Signal</keyword>
<gene>
    <name evidence="4" type="ORF">O9X88_21630</name>
</gene>
<dbReference type="SUPFAM" id="SSF56925">
    <property type="entry name" value="OMPA-like"/>
    <property type="match status" value="1"/>
</dbReference>
<feature type="signal peptide" evidence="2">
    <location>
        <begin position="1"/>
        <end position="20"/>
    </location>
</feature>
<name>A0A9X3R1W6_9HYPH</name>
<proteinExistence type="predicted"/>
<evidence type="ECO:0000259" key="3">
    <source>
        <dbReference type="Pfam" id="PF13505"/>
    </source>
</evidence>
<dbReference type="Pfam" id="PF13505">
    <property type="entry name" value="OMP_b-brl"/>
    <property type="match status" value="1"/>
</dbReference>
<sequence>MKNALAGFLAVLLTGTSAIAADLYQAEPAPAYVDAPEVTVTQASGWYLRGDVGYSFNKLRGAHYYQGGPGGYLADFDTATIKDSYVIGAGVGYQFNNYFRSDLTFDYMGKSDFRGSTSGSCGGGPLGSNTPCVSTDLAALRAYTLMANAYVDLGTYGRVTPYVGGGVGASYVKWDKLRNTSCATDGSGYCDPTTEHGGKGKWRFAYALMAGASIDVTCNLKADIGYRFRHINKGDMFAYENGGGPGRDKGLYSHEVRVGGRYVFNGCDTAHYMPPADIPLQPAVYK</sequence>